<dbReference type="GO" id="GO:0005852">
    <property type="term" value="C:eukaryotic translation initiation factor 3 complex"/>
    <property type="evidence" value="ECO:0007669"/>
    <property type="project" value="InterPro"/>
</dbReference>
<dbReference type="Gene3D" id="3.90.660.10">
    <property type="match status" value="1"/>
</dbReference>
<dbReference type="Pfam" id="PF04433">
    <property type="entry name" value="SWIRM"/>
    <property type="match status" value="1"/>
</dbReference>
<dbReference type="Gene3D" id="3.50.50.60">
    <property type="entry name" value="FAD/NAD(P)-binding domain"/>
    <property type="match status" value="2"/>
</dbReference>
<dbReference type="InterPro" id="IPR013906">
    <property type="entry name" value="eIF3j"/>
</dbReference>
<dbReference type="GO" id="GO:0005634">
    <property type="term" value="C:nucleus"/>
    <property type="evidence" value="ECO:0000318"/>
    <property type="project" value="GO_Central"/>
</dbReference>
<keyword evidence="3" id="KW-0560">Oxidoreductase</keyword>
<dbReference type="GO" id="GO:0040029">
    <property type="term" value="P:epigenetic regulation of gene expression"/>
    <property type="evidence" value="ECO:0000318"/>
    <property type="project" value="GO_Central"/>
</dbReference>
<dbReference type="SUPFAM" id="SSF46689">
    <property type="entry name" value="Homeodomain-like"/>
    <property type="match status" value="1"/>
</dbReference>
<proteinExistence type="inferred from homology"/>
<comment type="subcellular location">
    <subcellularLocation>
        <location evidence="1">Nucleus</location>
    </subcellularLocation>
</comment>
<evidence type="ECO:0000256" key="1">
    <source>
        <dbReference type="ARBA" id="ARBA00004123"/>
    </source>
</evidence>
<dbReference type="GO" id="GO:0000785">
    <property type="term" value="C:chromatin"/>
    <property type="evidence" value="ECO:0000318"/>
    <property type="project" value="GO_Central"/>
</dbReference>
<dbReference type="InterPro" id="IPR036188">
    <property type="entry name" value="FAD/NAD-bd_sf"/>
</dbReference>
<dbReference type="AlphaFoldDB" id="A0A8R1U5E5"/>
<feature type="compositionally biased region" description="Basic and acidic residues" evidence="4">
    <location>
        <begin position="963"/>
        <end position="972"/>
    </location>
</feature>
<dbReference type="PROSITE" id="PS50206">
    <property type="entry name" value="RHODANESE_3"/>
    <property type="match status" value="1"/>
</dbReference>
<dbReference type="InterPro" id="IPR007526">
    <property type="entry name" value="SWIRM"/>
</dbReference>
<feature type="domain" description="Rhodanese" evidence="5">
    <location>
        <begin position="363"/>
        <end position="418"/>
    </location>
</feature>
<dbReference type="PANTHER" id="PTHR10742:SF386">
    <property type="entry name" value="LYSINE-SPECIFIC HISTONE DEMETHYLASE 1A"/>
    <property type="match status" value="1"/>
</dbReference>
<evidence type="ECO:0000256" key="3">
    <source>
        <dbReference type="ARBA" id="ARBA00023002"/>
    </source>
</evidence>
<dbReference type="GO" id="GO:0050660">
    <property type="term" value="F:flavin adenine dinucleotide binding"/>
    <property type="evidence" value="ECO:0000318"/>
    <property type="project" value="GO_Central"/>
</dbReference>
<feature type="region of interest" description="Disordered" evidence="4">
    <location>
        <begin position="961"/>
        <end position="1015"/>
    </location>
</feature>
<dbReference type="Proteomes" id="UP000005239">
    <property type="component" value="Unassembled WGS sequence"/>
</dbReference>
<dbReference type="Gene3D" id="1.10.246.60">
    <property type="entry name" value="Eukaryotic translation initiation factor 3 like domains"/>
    <property type="match status" value="1"/>
</dbReference>
<dbReference type="Gene3D" id="1.10.10.10">
    <property type="entry name" value="Winged helix-like DNA-binding domain superfamily/Winged helix DNA-binding domain"/>
    <property type="match status" value="1"/>
</dbReference>
<organism evidence="7 8">
    <name type="scientific">Pristionchus pacificus</name>
    <name type="common">Parasitic nematode worm</name>
    <dbReference type="NCBI Taxonomy" id="54126"/>
    <lineage>
        <taxon>Eukaryota</taxon>
        <taxon>Metazoa</taxon>
        <taxon>Ecdysozoa</taxon>
        <taxon>Nematoda</taxon>
        <taxon>Chromadorea</taxon>
        <taxon>Rhabditida</taxon>
        <taxon>Rhabditina</taxon>
        <taxon>Diplogasteromorpha</taxon>
        <taxon>Diplogasteroidea</taxon>
        <taxon>Neodiplogasteridae</taxon>
        <taxon>Pristionchus</taxon>
    </lineage>
</organism>
<dbReference type="InterPro" id="IPR050281">
    <property type="entry name" value="Flavin_monoamine_oxidase"/>
</dbReference>
<dbReference type="PANTHER" id="PTHR10742">
    <property type="entry name" value="FLAVIN MONOAMINE OXIDASE"/>
    <property type="match status" value="1"/>
</dbReference>
<dbReference type="GO" id="GO:0003743">
    <property type="term" value="F:translation initiation factor activity"/>
    <property type="evidence" value="ECO:0007669"/>
    <property type="project" value="InterPro"/>
</dbReference>
<feature type="compositionally biased region" description="Basic and acidic residues" evidence="4">
    <location>
        <begin position="155"/>
        <end position="165"/>
    </location>
</feature>
<dbReference type="InterPro" id="IPR009057">
    <property type="entry name" value="Homeodomain-like_sf"/>
</dbReference>
<feature type="region of interest" description="Disordered" evidence="4">
    <location>
        <begin position="155"/>
        <end position="196"/>
    </location>
</feature>
<dbReference type="Pfam" id="PF08597">
    <property type="entry name" value="eIF3_subunit"/>
    <property type="match status" value="1"/>
</dbReference>
<evidence type="ECO:0000313" key="8">
    <source>
        <dbReference type="Proteomes" id="UP000005239"/>
    </source>
</evidence>
<feature type="domain" description="SWIRM" evidence="6">
    <location>
        <begin position="257"/>
        <end position="355"/>
    </location>
</feature>
<accession>A0A8R1U5E5</accession>
<dbReference type="Gene3D" id="1.10.287.80">
    <property type="entry name" value="ATP synthase, gamma subunit, helix hairpin domain"/>
    <property type="match status" value="1"/>
</dbReference>
<sequence length="1015" mass="114729">MPLNTHDDDFEPEVTNLAPPPAVEDVEPEVGVPKGPGKPKPKYMQKEKAFNMEDLGRELTPREREEIQRRNDLSFARELFGGGDDEEDHFAWDKVMTKEEFENWGEKAGKFFATRHKAGHYGDFLSKFLSTITAPLDANEIRKMSNLLKTIADDKKTAADKEKKTTGATKGAAKGKAKPTLKGGKQGGGSMYDDYEGGGGKHDDYDDFISPSFDLPPKDNQLMAPSRKKKLSKEEIAELIERGYSDVFKWEDDDLALKSAANHSRLAHDKMSTQEMAAFSEIAENHISTTIFLHVRNKILQMWLLEPNVECTLESAYDQIMIPFNSDRGLIRRVHAYLERYGYINFGSYHQFTAAPAHTRKKIIVIGSGVSGMTAAKQLKRFGFDVTILEMRPRLGGRVHSHEGGKSGFKADLGAMVITGICGNPLVTLSRQFPCTLDRLNGSNCTVYDIRGKSIDKRKDQLVEDAFNRMGDIASYIVHERGFDTLDGEPIDLATAYDNILCLMEYRIQKKRMKFFQTYEEVVNTMKTIVEELNIYKKTVEEIGEKMKELEVTPLSEFNSKHEKEVLRRCYKRDLTNAFKKFDAMELRRRNVESFMSNLKRLEPKLSEVYMNNYDRRVLDFHLANLEYANGTRLRNLSLRHWDQDDENEIAGSHMTVREGMSHLVGKLVNTSDVLTLRRVTNIEYREEGVVVHANHITENGVILEEEEYKGDAVLCTLPLGILKRTAKGDKCGPVFDPPLPERKLQAIDKVGFGNLNKVVLIFDKIFWDDSMHFFGSTSADESCRGELYMFVAQSGKPVLIGLLAGSAANIAMDVDIRDEERIKKEKELIVHRAMELLSRVFGSVCPTAPAEAVVTMWHKDEAVLGCYSYMAKYSEASDYDILAESVRCMDEKGEYTGSEKLFFAGEHTNKNYPATVHGAMLSGMREAGRIADLFTGCPYALPQNNVILIDDDDDEDIQISNERGRREKETMVAEESSGSGRGDDIVMDEEDNMRNGRHSSALSLDDNNDDRMDM</sequence>
<evidence type="ECO:0000259" key="6">
    <source>
        <dbReference type="PROSITE" id="PS50934"/>
    </source>
</evidence>
<dbReference type="GO" id="GO:0003682">
    <property type="term" value="F:chromatin binding"/>
    <property type="evidence" value="ECO:0000318"/>
    <property type="project" value="GO_Central"/>
</dbReference>
<reference evidence="8" key="1">
    <citation type="journal article" date="2008" name="Nat. Genet.">
        <title>The Pristionchus pacificus genome provides a unique perspective on nematode lifestyle and parasitism.</title>
        <authorList>
            <person name="Dieterich C."/>
            <person name="Clifton S.W."/>
            <person name="Schuster L.N."/>
            <person name="Chinwalla A."/>
            <person name="Delehaunty K."/>
            <person name="Dinkelacker I."/>
            <person name="Fulton L."/>
            <person name="Fulton R."/>
            <person name="Godfrey J."/>
            <person name="Minx P."/>
            <person name="Mitreva M."/>
            <person name="Roeseler W."/>
            <person name="Tian H."/>
            <person name="Witte H."/>
            <person name="Yang S.P."/>
            <person name="Wilson R.K."/>
            <person name="Sommer R.J."/>
        </authorList>
    </citation>
    <scope>NUCLEOTIDE SEQUENCE [LARGE SCALE GENOMIC DNA]</scope>
    <source>
        <strain evidence="8">PS312</strain>
    </source>
</reference>
<dbReference type="InterPro" id="IPR001763">
    <property type="entry name" value="Rhodanese-like_dom"/>
</dbReference>
<evidence type="ECO:0000256" key="4">
    <source>
        <dbReference type="SAM" id="MobiDB-lite"/>
    </source>
</evidence>
<evidence type="ECO:0000256" key="2">
    <source>
        <dbReference type="ARBA" id="ARBA00005995"/>
    </source>
</evidence>
<dbReference type="Pfam" id="PF01593">
    <property type="entry name" value="Amino_oxidase"/>
    <property type="match status" value="1"/>
</dbReference>
<dbReference type="EnsemblMetazoa" id="PPA06469.1">
    <property type="protein sequence ID" value="PPA06469.1"/>
    <property type="gene ID" value="WBGene00096023"/>
</dbReference>
<dbReference type="GO" id="GO:0140682">
    <property type="term" value="F:FAD-dependent H3K4me/H3K4me3 demethylase activity"/>
    <property type="evidence" value="ECO:0000318"/>
    <property type="project" value="GO_Central"/>
</dbReference>
<protein>
    <submittedName>
        <fullName evidence="7">Eukaryotic translation initiation factor 3 30 kDa subunit</fullName>
    </submittedName>
</protein>
<dbReference type="InterPro" id="IPR023194">
    <property type="entry name" value="eIF3-like_dom_sf"/>
</dbReference>
<dbReference type="SUPFAM" id="SSF51905">
    <property type="entry name" value="FAD/NAD(P)-binding domain"/>
    <property type="match status" value="1"/>
</dbReference>
<dbReference type="PROSITE" id="PS50934">
    <property type="entry name" value="SWIRM"/>
    <property type="match status" value="1"/>
</dbReference>
<evidence type="ECO:0000259" key="5">
    <source>
        <dbReference type="PROSITE" id="PS50206"/>
    </source>
</evidence>
<keyword evidence="8" id="KW-1185">Reference proteome</keyword>
<feature type="region of interest" description="Disordered" evidence="4">
    <location>
        <begin position="1"/>
        <end position="44"/>
    </location>
</feature>
<evidence type="ECO:0000313" key="7">
    <source>
        <dbReference type="EnsemblMetazoa" id="PPA06469.1"/>
    </source>
</evidence>
<dbReference type="InterPro" id="IPR036388">
    <property type="entry name" value="WH-like_DNA-bd_sf"/>
</dbReference>
<reference evidence="7" key="2">
    <citation type="submission" date="2022-06" db="UniProtKB">
        <authorList>
            <consortium name="EnsemblMetazoa"/>
        </authorList>
    </citation>
    <scope>IDENTIFICATION</scope>
    <source>
        <strain evidence="7">PS312</strain>
    </source>
</reference>
<dbReference type="SUPFAM" id="SSF54373">
    <property type="entry name" value="FAD-linked reductases, C-terminal domain"/>
    <property type="match status" value="1"/>
</dbReference>
<gene>
    <name evidence="7" type="primary">WBGene00096023</name>
</gene>
<dbReference type="FunFam" id="1.10.10.10:FF:000064">
    <property type="entry name" value="Lysine-specific histone demethylase 1A"/>
    <property type="match status" value="1"/>
</dbReference>
<dbReference type="InterPro" id="IPR002937">
    <property type="entry name" value="Amino_oxidase"/>
</dbReference>
<name>A0A8R1U5E5_PRIPA</name>
<comment type="similarity">
    <text evidence="2">Belongs to the flavin monoamine oxidase family.</text>
</comment>